<reference evidence="1" key="1">
    <citation type="submission" date="2020-04" db="EMBL/GenBank/DDBJ databases">
        <authorList>
            <person name="Chakraborty B."/>
            <person name="Walker A.R."/>
            <person name="Burne R.A."/>
        </authorList>
    </citation>
    <scope>NUCLEOTIDE SEQUENCE [LARGE SCALE GENOMIC DNA]</scope>
    <source>
        <strain evidence="1">BCA8</strain>
    </source>
</reference>
<protein>
    <submittedName>
        <fullName evidence="1">Uncharacterized protein</fullName>
    </submittedName>
</protein>
<comment type="caution">
    <text evidence="1">The sequence shown here is derived from an EMBL/GenBank/DDBJ whole genome shotgun (WGS) entry which is preliminary data.</text>
</comment>
<proteinExistence type="predicted"/>
<name>A0A7Y0VBK0_STRSA</name>
<gene>
    <name evidence="1" type="ORF">HGP05_09665</name>
</gene>
<organism evidence="1">
    <name type="scientific">Streptococcus sanguinis</name>
    <dbReference type="NCBI Taxonomy" id="1305"/>
    <lineage>
        <taxon>Bacteria</taxon>
        <taxon>Bacillati</taxon>
        <taxon>Bacillota</taxon>
        <taxon>Bacilli</taxon>
        <taxon>Lactobacillales</taxon>
        <taxon>Streptococcaceae</taxon>
        <taxon>Streptococcus</taxon>
    </lineage>
</organism>
<sequence length="70" mass="8423">MQTIPVRELSEVLIYEYLNAVVTKSDDDYQIRHFLPRILEMIAHYIEIRVDDSLNLDRCHFESDSWSHRS</sequence>
<evidence type="ECO:0000313" key="1">
    <source>
        <dbReference type="EMBL" id="NMX24845.1"/>
    </source>
</evidence>
<dbReference type="EMBL" id="JABBCN010000004">
    <property type="protein sequence ID" value="NMX24845.1"/>
    <property type="molecule type" value="Genomic_DNA"/>
</dbReference>
<accession>A0A7Y0VBK0</accession>
<dbReference type="AlphaFoldDB" id="A0A7Y0VBK0"/>